<dbReference type="AlphaFoldDB" id="A0AAV5URF4"/>
<sequence length="160" mass="17599">ITIGDPDDYATSTNLETPHGYSIAPIEVNTNNKKAGELVEAVKCFILSALFIALYVASPAKEIKVDAHSSQCMIVQQQQAQSQDARVADIASHSPSEWTEHSKGNYANEKIDPPTYDILHAEQTGHLTYTIPIYNDGTLVGHKKGSVDIREKTFVPFEIK</sequence>
<comment type="caution">
    <text evidence="1">The sequence shown here is derived from an EMBL/GenBank/DDBJ whole genome shotgun (WGS) entry which is preliminary data.</text>
</comment>
<proteinExistence type="predicted"/>
<name>A0AAV5URF4_9BILA</name>
<protein>
    <submittedName>
        <fullName evidence="1">Uncharacterized protein</fullName>
    </submittedName>
</protein>
<dbReference type="Proteomes" id="UP001432322">
    <property type="component" value="Unassembled WGS sequence"/>
</dbReference>
<gene>
    <name evidence="1" type="ORF">PFISCL1PPCAC_348</name>
</gene>
<dbReference type="EMBL" id="BTSY01000001">
    <property type="protein sequence ID" value="GMT09051.1"/>
    <property type="molecule type" value="Genomic_DNA"/>
</dbReference>
<evidence type="ECO:0000313" key="2">
    <source>
        <dbReference type="Proteomes" id="UP001432322"/>
    </source>
</evidence>
<accession>A0AAV5URF4</accession>
<reference evidence="1" key="1">
    <citation type="submission" date="2023-10" db="EMBL/GenBank/DDBJ databases">
        <title>Genome assembly of Pristionchus species.</title>
        <authorList>
            <person name="Yoshida K."/>
            <person name="Sommer R.J."/>
        </authorList>
    </citation>
    <scope>NUCLEOTIDE SEQUENCE</scope>
    <source>
        <strain evidence="1">RS5133</strain>
    </source>
</reference>
<evidence type="ECO:0000313" key="1">
    <source>
        <dbReference type="EMBL" id="GMT09051.1"/>
    </source>
</evidence>
<organism evidence="1 2">
    <name type="scientific">Pristionchus fissidentatus</name>
    <dbReference type="NCBI Taxonomy" id="1538716"/>
    <lineage>
        <taxon>Eukaryota</taxon>
        <taxon>Metazoa</taxon>
        <taxon>Ecdysozoa</taxon>
        <taxon>Nematoda</taxon>
        <taxon>Chromadorea</taxon>
        <taxon>Rhabditida</taxon>
        <taxon>Rhabditina</taxon>
        <taxon>Diplogasteromorpha</taxon>
        <taxon>Diplogasteroidea</taxon>
        <taxon>Neodiplogasteridae</taxon>
        <taxon>Pristionchus</taxon>
    </lineage>
</organism>
<feature type="non-terminal residue" evidence="1">
    <location>
        <position position="1"/>
    </location>
</feature>
<keyword evidence="2" id="KW-1185">Reference proteome</keyword>